<feature type="domain" description="Retinoblastoma-associated protein N-terminal" evidence="1">
    <location>
        <begin position="64"/>
        <end position="206"/>
    </location>
</feature>
<protein>
    <recommendedName>
        <fullName evidence="1">Retinoblastoma-associated protein N-terminal domain-containing protein</fullName>
    </recommendedName>
</protein>
<sequence>MGLSEEGEESVLQRFEELCMDLNMDKNAKEEALQNYHRIQTNFTLEGDQLHWLACALYEACRRSVVPTVGRGTSEGNCVSLTRLLRSAKFSLIQFFSKMRKWSDMANLSQDFRDKVDRLERNFAVSTVIFKKYEPIFLDIFQDTVADTPRQQRSRKQRRLPCSVNDVFSFAWTMFVQVKGNFPAISDDLVNSYHLLLCCVDWFFANALLGGRKDLLKPDFAGLPENFHSRDWKPPTEAPCLVELLCQKHEGLVVEAKTIKEHWWKPHIKRLFEKKPGATPFPLLSPDYHWRSEKVPRGEGIVVIGALDGDRQDADVIVRVLSQR</sequence>
<reference evidence="2 3" key="1">
    <citation type="submission" date="2018-04" db="EMBL/GenBank/DDBJ databases">
        <title>The genome of golden apple snail Pomacea canaliculata provides insight into stress tolerance and invasive adaptation.</title>
        <authorList>
            <person name="Liu C."/>
            <person name="Liu B."/>
            <person name="Ren Y."/>
            <person name="Zhang Y."/>
            <person name="Wang H."/>
            <person name="Li S."/>
            <person name="Jiang F."/>
            <person name="Yin L."/>
            <person name="Zhang G."/>
            <person name="Qian W."/>
            <person name="Fan W."/>
        </authorList>
    </citation>
    <scope>NUCLEOTIDE SEQUENCE [LARGE SCALE GENOMIC DNA]</scope>
    <source>
        <strain evidence="2">SZHN2017</strain>
        <tissue evidence="2">Muscle</tissue>
    </source>
</reference>
<comment type="caution">
    <text evidence="2">The sequence shown here is derived from an EMBL/GenBank/DDBJ whole genome shotgun (WGS) entry which is preliminary data.</text>
</comment>
<dbReference type="GO" id="GO:0000977">
    <property type="term" value="F:RNA polymerase II transcription regulatory region sequence-specific DNA binding"/>
    <property type="evidence" value="ECO:0007669"/>
    <property type="project" value="TreeGrafter"/>
</dbReference>
<evidence type="ECO:0000259" key="1">
    <source>
        <dbReference type="SMART" id="SM01367"/>
    </source>
</evidence>
<dbReference type="CDD" id="cd00043">
    <property type="entry name" value="CYCLIN_SF"/>
    <property type="match status" value="1"/>
</dbReference>
<dbReference type="GO" id="GO:0006357">
    <property type="term" value="P:regulation of transcription by RNA polymerase II"/>
    <property type="evidence" value="ECO:0007669"/>
    <property type="project" value="InterPro"/>
</dbReference>
<accession>A0A2T7NJE3</accession>
<proteinExistence type="predicted"/>
<evidence type="ECO:0000313" key="2">
    <source>
        <dbReference type="EMBL" id="PVD21292.1"/>
    </source>
</evidence>
<dbReference type="GO" id="GO:2000134">
    <property type="term" value="P:negative regulation of G1/S transition of mitotic cell cycle"/>
    <property type="evidence" value="ECO:0007669"/>
    <property type="project" value="TreeGrafter"/>
</dbReference>
<dbReference type="GO" id="GO:0000785">
    <property type="term" value="C:chromatin"/>
    <property type="evidence" value="ECO:0007669"/>
    <property type="project" value="TreeGrafter"/>
</dbReference>
<dbReference type="GO" id="GO:0030154">
    <property type="term" value="P:cell differentiation"/>
    <property type="evidence" value="ECO:0007669"/>
    <property type="project" value="TreeGrafter"/>
</dbReference>
<dbReference type="Proteomes" id="UP000245119">
    <property type="component" value="Linkage Group LG12"/>
</dbReference>
<organism evidence="2 3">
    <name type="scientific">Pomacea canaliculata</name>
    <name type="common">Golden apple snail</name>
    <dbReference type="NCBI Taxonomy" id="400727"/>
    <lineage>
        <taxon>Eukaryota</taxon>
        <taxon>Metazoa</taxon>
        <taxon>Spiralia</taxon>
        <taxon>Lophotrochozoa</taxon>
        <taxon>Mollusca</taxon>
        <taxon>Gastropoda</taxon>
        <taxon>Caenogastropoda</taxon>
        <taxon>Architaenioglossa</taxon>
        <taxon>Ampullarioidea</taxon>
        <taxon>Ampullariidae</taxon>
        <taxon>Pomacea</taxon>
    </lineage>
</organism>
<name>A0A2T7NJE3_POMCA</name>
<dbReference type="GO" id="GO:0005667">
    <property type="term" value="C:transcription regulator complex"/>
    <property type="evidence" value="ECO:0007669"/>
    <property type="project" value="TreeGrafter"/>
</dbReference>
<dbReference type="EMBL" id="PZQS01000012">
    <property type="protein sequence ID" value="PVD21292.1"/>
    <property type="molecule type" value="Genomic_DNA"/>
</dbReference>
<dbReference type="Gene3D" id="1.10.472.10">
    <property type="entry name" value="Cyclin-like"/>
    <property type="match status" value="1"/>
</dbReference>
<dbReference type="STRING" id="400727.A0A2T7NJE3"/>
<dbReference type="AlphaFoldDB" id="A0A2T7NJE3"/>
<evidence type="ECO:0000313" key="3">
    <source>
        <dbReference type="Proteomes" id="UP000245119"/>
    </source>
</evidence>
<dbReference type="PANTHER" id="PTHR13742:SF17">
    <property type="entry name" value="RE32990P-RELATED"/>
    <property type="match status" value="1"/>
</dbReference>
<dbReference type="FunFam" id="1.10.472.10:FF:000082">
    <property type="entry name" value="retinoblastoma-like protein 1 isoform X1"/>
    <property type="match status" value="1"/>
</dbReference>
<dbReference type="OrthoDB" id="844594at2759"/>
<dbReference type="InterPro" id="IPR024599">
    <property type="entry name" value="RB_N"/>
</dbReference>
<dbReference type="InterPro" id="IPR028309">
    <property type="entry name" value="RB_fam"/>
</dbReference>
<dbReference type="Gene3D" id="1.10.472.140">
    <property type="match status" value="1"/>
</dbReference>
<dbReference type="SMART" id="SM01367">
    <property type="entry name" value="DUF3452"/>
    <property type="match status" value="1"/>
</dbReference>
<dbReference type="Pfam" id="PF11934">
    <property type="entry name" value="DUF3452"/>
    <property type="match status" value="1"/>
</dbReference>
<gene>
    <name evidence="2" type="ORF">C0Q70_19464</name>
</gene>
<dbReference type="PANTHER" id="PTHR13742">
    <property type="entry name" value="RETINOBLASTOMA-ASSOCIATED PROTEIN RB -RELATED"/>
    <property type="match status" value="1"/>
</dbReference>
<keyword evidence="3" id="KW-1185">Reference proteome</keyword>